<feature type="region of interest" description="Disordered" evidence="1">
    <location>
        <begin position="182"/>
        <end position="299"/>
    </location>
</feature>
<dbReference type="Proteomes" id="UP000887013">
    <property type="component" value="Unassembled WGS sequence"/>
</dbReference>
<sequence>MDAQNNWSDRTEFAMEQIELNTADNIDQGAAITASPASRVFDEDFFTQNYSTTRRAIQGRNAYAAWARKLGLTKKDDPEFLRIHDELRRAGENLDKVLANLGDIPLFKLPASEKELDAMIQKPIATAPSQVKVTKTDLTLPLRGKNQISALGIARDLSLPLNILLGKPLRLTLTRKKLMTPQHQTLMFMQSNPKPKVKEGDERREKASQLNSKSGQQKAEEGRKENPSAGKGGKRVAVRRGHEVETTKESIAKGTSTPTGNGEERRQAQLRREREGSEENMQTPVSGKIKIRKNKLLVN</sequence>
<feature type="compositionally biased region" description="Polar residues" evidence="1">
    <location>
        <begin position="182"/>
        <end position="193"/>
    </location>
</feature>
<feature type="compositionally biased region" description="Basic and acidic residues" evidence="1">
    <location>
        <begin position="262"/>
        <end position="277"/>
    </location>
</feature>
<keyword evidence="3" id="KW-1185">Reference proteome</keyword>
<name>A0A8X6N7F8_NEPPI</name>
<dbReference type="AlphaFoldDB" id="A0A8X6N7F8"/>
<protein>
    <submittedName>
        <fullName evidence="2">Uncharacterized protein</fullName>
    </submittedName>
</protein>
<organism evidence="2 3">
    <name type="scientific">Nephila pilipes</name>
    <name type="common">Giant wood spider</name>
    <name type="synonym">Nephila maculata</name>
    <dbReference type="NCBI Taxonomy" id="299642"/>
    <lineage>
        <taxon>Eukaryota</taxon>
        <taxon>Metazoa</taxon>
        <taxon>Ecdysozoa</taxon>
        <taxon>Arthropoda</taxon>
        <taxon>Chelicerata</taxon>
        <taxon>Arachnida</taxon>
        <taxon>Araneae</taxon>
        <taxon>Araneomorphae</taxon>
        <taxon>Entelegynae</taxon>
        <taxon>Araneoidea</taxon>
        <taxon>Nephilidae</taxon>
        <taxon>Nephila</taxon>
    </lineage>
</organism>
<feature type="compositionally biased region" description="Basic residues" evidence="1">
    <location>
        <begin position="289"/>
        <end position="299"/>
    </location>
</feature>
<feature type="compositionally biased region" description="Basic and acidic residues" evidence="1">
    <location>
        <begin position="196"/>
        <end position="207"/>
    </location>
</feature>
<evidence type="ECO:0000256" key="1">
    <source>
        <dbReference type="SAM" id="MobiDB-lite"/>
    </source>
</evidence>
<feature type="compositionally biased region" description="Basic and acidic residues" evidence="1">
    <location>
        <begin position="240"/>
        <end position="251"/>
    </location>
</feature>
<evidence type="ECO:0000313" key="3">
    <source>
        <dbReference type="Proteomes" id="UP000887013"/>
    </source>
</evidence>
<evidence type="ECO:0000313" key="2">
    <source>
        <dbReference type="EMBL" id="GFS99170.1"/>
    </source>
</evidence>
<reference evidence="2" key="1">
    <citation type="submission" date="2020-08" db="EMBL/GenBank/DDBJ databases">
        <title>Multicomponent nature underlies the extraordinary mechanical properties of spider dragline silk.</title>
        <authorList>
            <person name="Kono N."/>
            <person name="Nakamura H."/>
            <person name="Mori M."/>
            <person name="Yoshida Y."/>
            <person name="Ohtoshi R."/>
            <person name="Malay A.D."/>
            <person name="Moran D.A.P."/>
            <person name="Tomita M."/>
            <person name="Numata K."/>
            <person name="Arakawa K."/>
        </authorList>
    </citation>
    <scope>NUCLEOTIDE SEQUENCE</scope>
</reference>
<proteinExistence type="predicted"/>
<dbReference type="EMBL" id="BMAW01006522">
    <property type="protein sequence ID" value="GFS99170.1"/>
    <property type="molecule type" value="Genomic_DNA"/>
</dbReference>
<accession>A0A8X6N7F8</accession>
<gene>
    <name evidence="2" type="ORF">NPIL_394251</name>
</gene>
<comment type="caution">
    <text evidence="2">The sequence shown here is derived from an EMBL/GenBank/DDBJ whole genome shotgun (WGS) entry which is preliminary data.</text>
</comment>
<feature type="compositionally biased region" description="Polar residues" evidence="1">
    <location>
        <begin position="208"/>
        <end position="217"/>
    </location>
</feature>